<evidence type="ECO:0000256" key="2">
    <source>
        <dbReference type="ARBA" id="ARBA00022527"/>
    </source>
</evidence>
<dbReference type="PANTHER" id="PTHR43289:SF6">
    <property type="entry name" value="SERINE_THREONINE-PROTEIN KINASE NEKL-3"/>
    <property type="match status" value="1"/>
</dbReference>
<evidence type="ECO:0000313" key="11">
    <source>
        <dbReference type="EMBL" id="SBS79040.1"/>
    </source>
</evidence>
<dbReference type="InterPro" id="IPR008271">
    <property type="entry name" value="Ser/Thr_kinase_AS"/>
</dbReference>
<dbReference type="PANTHER" id="PTHR43289">
    <property type="entry name" value="MITOGEN-ACTIVATED PROTEIN KINASE KINASE KINASE 20-RELATED"/>
    <property type="match status" value="1"/>
</dbReference>
<dbReference type="InterPro" id="IPR017441">
    <property type="entry name" value="Protein_kinase_ATP_BS"/>
</dbReference>
<reference evidence="11" key="1">
    <citation type="submission" date="2016-03" db="EMBL/GenBank/DDBJ databases">
        <authorList>
            <person name="Ploux O."/>
        </authorList>
    </citation>
    <scope>NUCLEOTIDE SEQUENCE</scope>
    <source>
        <strain evidence="11">UC10</strain>
    </source>
</reference>
<evidence type="ECO:0000256" key="9">
    <source>
        <dbReference type="SAM" id="Phobius"/>
    </source>
</evidence>
<gene>
    <name evidence="11" type="ORF">MHPYR_680009</name>
</gene>
<keyword evidence="9" id="KW-1133">Transmembrane helix</keyword>
<accession>A0A1Y5PNT4</accession>
<evidence type="ECO:0000256" key="1">
    <source>
        <dbReference type="ARBA" id="ARBA00012513"/>
    </source>
</evidence>
<keyword evidence="5 11" id="KW-0418">Kinase</keyword>
<dbReference type="GO" id="GO:0080090">
    <property type="term" value="P:regulation of primary metabolic process"/>
    <property type="evidence" value="ECO:0007669"/>
    <property type="project" value="UniProtKB-ARBA"/>
</dbReference>
<feature type="binding site" evidence="7">
    <location>
        <position position="71"/>
    </location>
    <ligand>
        <name>ATP</name>
        <dbReference type="ChEBI" id="CHEBI:30616"/>
    </ligand>
</feature>
<dbReference type="SUPFAM" id="SSF56112">
    <property type="entry name" value="Protein kinase-like (PK-like)"/>
    <property type="match status" value="1"/>
</dbReference>
<name>A0A1Y5PNT4_9MYCO</name>
<feature type="transmembrane region" description="Helical" evidence="9">
    <location>
        <begin position="322"/>
        <end position="343"/>
    </location>
</feature>
<dbReference type="EMBL" id="FLQS01000065">
    <property type="protein sequence ID" value="SBS79040.1"/>
    <property type="molecule type" value="Genomic_DNA"/>
</dbReference>
<dbReference type="PROSITE" id="PS00107">
    <property type="entry name" value="PROTEIN_KINASE_ATP"/>
    <property type="match status" value="1"/>
</dbReference>
<keyword evidence="6 7" id="KW-0067">ATP-binding</keyword>
<organism evidence="11">
    <name type="scientific">uncultured Mycobacterium sp</name>
    <dbReference type="NCBI Taxonomy" id="171292"/>
    <lineage>
        <taxon>Bacteria</taxon>
        <taxon>Bacillati</taxon>
        <taxon>Actinomycetota</taxon>
        <taxon>Actinomycetes</taxon>
        <taxon>Mycobacteriales</taxon>
        <taxon>Mycobacteriaceae</taxon>
        <taxon>Mycobacterium</taxon>
        <taxon>environmental samples</taxon>
    </lineage>
</organism>
<protein>
    <recommendedName>
        <fullName evidence="1">non-specific serine/threonine protein kinase</fullName>
        <ecNumber evidence="1">2.7.11.1</ecNumber>
    </recommendedName>
</protein>
<evidence type="ECO:0000256" key="4">
    <source>
        <dbReference type="ARBA" id="ARBA00022741"/>
    </source>
</evidence>
<dbReference type="EC" id="2.7.11.1" evidence="1"/>
<dbReference type="GO" id="GO:0005524">
    <property type="term" value="F:ATP binding"/>
    <property type="evidence" value="ECO:0007669"/>
    <property type="project" value="UniProtKB-UniRule"/>
</dbReference>
<dbReference type="InterPro" id="IPR011009">
    <property type="entry name" value="Kinase-like_dom_sf"/>
</dbReference>
<evidence type="ECO:0000256" key="8">
    <source>
        <dbReference type="SAM" id="MobiDB-lite"/>
    </source>
</evidence>
<keyword evidence="9" id="KW-0812">Transmembrane</keyword>
<dbReference type="AlphaFoldDB" id="A0A1Y5PNT4"/>
<keyword evidence="3" id="KW-0808">Transferase</keyword>
<proteinExistence type="predicted"/>
<evidence type="ECO:0000256" key="3">
    <source>
        <dbReference type="ARBA" id="ARBA00022679"/>
    </source>
</evidence>
<evidence type="ECO:0000259" key="10">
    <source>
        <dbReference type="PROSITE" id="PS50011"/>
    </source>
</evidence>
<keyword evidence="2" id="KW-0723">Serine/threonine-protein kinase</keyword>
<dbReference type="GO" id="GO:0004674">
    <property type="term" value="F:protein serine/threonine kinase activity"/>
    <property type="evidence" value="ECO:0007669"/>
    <property type="project" value="UniProtKB-KW"/>
</dbReference>
<evidence type="ECO:0000256" key="7">
    <source>
        <dbReference type="PROSITE-ProRule" id="PRU10141"/>
    </source>
</evidence>
<dbReference type="Pfam" id="PF00069">
    <property type="entry name" value="Pkinase"/>
    <property type="match status" value="1"/>
</dbReference>
<keyword evidence="9" id="KW-0472">Membrane</keyword>
<evidence type="ECO:0000256" key="5">
    <source>
        <dbReference type="ARBA" id="ARBA00022777"/>
    </source>
</evidence>
<feature type="region of interest" description="Disordered" evidence="8">
    <location>
        <begin position="1"/>
        <end position="36"/>
    </location>
</feature>
<dbReference type="Gene3D" id="1.10.510.10">
    <property type="entry name" value="Transferase(Phosphotransferase) domain 1"/>
    <property type="match status" value="1"/>
</dbReference>
<sequence>MNPPSADDEAARQRPIAEAPPAAGGQPVTPAPPDLPASIAGYRIERVLGGGAMSTVYLAHHPSLPQWTALKVLPAELAENPALRARFVHEGDTTARLGHPNIVAVYGRGVTEDGQLWIAMQYISGTDAEAALRSGAMPPARALRIVDEVAKVLDDAHRRGVVHQDVKPSNILLGERGGEERVVLSDFGAALTAQSGDPADSPMVASLAYAAPEVITGGPVDGRADVYSLGCTLFRLLTGRYPFRVDGSMADTITAHLRQTPPRPSEFLPWADSRLDGVISTALAKDPAHRYATAGQLAAAAHAAVATPIQARPRPVTATRPLIIAAGIAAIVTVIAAVVWLVLPASAPDPAVPSPAVTTAQAAPAREDLARLTSLLPAGYSPGTCRPAPVADPGVAAVLSCGPNSDPGGPASATYALARTPEDLRAALQRVITSARPVICSGNIQSPGPWRHLATPAVTQGTVFCGIGDGRPLVAWTNDPQLLLATTQSQDANQLYTWWAAHS</sequence>
<dbReference type="PROSITE" id="PS00108">
    <property type="entry name" value="PROTEIN_KINASE_ST"/>
    <property type="match status" value="1"/>
</dbReference>
<dbReference type="CDD" id="cd14014">
    <property type="entry name" value="STKc_PknB_like"/>
    <property type="match status" value="1"/>
</dbReference>
<feature type="domain" description="Protein kinase" evidence="10">
    <location>
        <begin position="42"/>
        <end position="305"/>
    </location>
</feature>
<keyword evidence="4 7" id="KW-0547">Nucleotide-binding</keyword>
<dbReference type="SMART" id="SM00220">
    <property type="entry name" value="S_TKc"/>
    <property type="match status" value="1"/>
</dbReference>
<dbReference type="InterPro" id="IPR000719">
    <property type="entry name" value="Prot_kinase_dom"/>
</dbReference>
<dbReference type="PROSITE" id="PS50011">
    <property type="entry name" value="PROTEIN_KINASE_DOM"/>
    <property type="match status" value="1"/>
</dbReference>
<dbReference type="Gene3D" id="3.30.200.20">
    <property type="entry name" value="Phosphorylase Kinase, domain 1"/>
    <property type="match status" value="1"/>
</dbReference>
<evidence type="ECO:0000256" key="6">
    <source>
        <dbReference type="ARBA" id="ARBA00022840"/>
    </source>
</evidence>